<organism evidence="1 2">
    <name type="scientific">Hyalangium minutum</name>
    <dbReference type="NCBI Taxonomy" id="394096"/>
    <lineage>
        <taxon>Bacteria</taxon>
        <taxon>Pseudomonadati</taxon>
        <taxon>Myxococcota</taxon>
        <taxon>Myxococcia</taxon>
        <taxon>Myxococcales</taxon>
        <taxon>Cystobacterineae</taxon>
        <taxon>Archangiaceae</taxon>
        <taxon>Hyalangium</taxon>
    </lineage>
</organism>
<gene>
    <name evidence="1" type="ORF">DB31_2310</name>
</gene>
<proteinExistence type="predicted"/>
<keyword evidence="2" id="KW-1185">Reference proteome</keyword>
<evidence type="ECO:0000313" key="1">
    <source>
        <dbReference type="EMBL" id="KFE63898.1"/>
    </source>
</evidence>
<name>A0A085W885_9BACT</name>
<protein>
    <submittedName>
        <fullName evidence="1">Kazal-type serine protease inhibitor domain protein</fullName>
    </submittedName>
</protein>
<evidence type="ECO:0000313" key="2">
    <source>
        <dbReference type="Proteomes" id="UP000028725"/>
    </source>
</evidence>
<dbReference type="EMBL" id="JMCB01000015">
    <property type="protein sequence ID" value="KFE63898.1"/>
    <property type="molecule type" value="Genomic_DNA"/>
</dbReference>
<comment type="caution">
    <text evidence="1">The sequence shown here is derived from an EMBL/GenBank/DDBJ whole genome shotgun (WGS) entry which is preliminary data.</text>
</comment>
<dbReference type="RefSeq" id="WP_044194983.1">
    <property type="nucleotide sequence ID" value="NZ_JMCB01000015.1"/>
</dbReference>
<reference evidence="1 2" key="1">
    <citation type="submission" date="2014-04" db="EMBL/GenBank/DDBJ databases">
        <title>Genome assembly of Hyalangium minutum DSM 14724.</title>
        <authorList>
            <person name="Sharma G."/>
            <person name="Subramanian S."/>
        </authorList>
    </citation>
    <scope>NUCLEOTIDE SEQUENCE [LARGE SCALE GENOMIC DNA]</scope>
    <source>
        <strain evidence="1 2">DSM 14724</strain>
    </source>
</reference>
<dbReference type="AlphaFoldDB" id="A0A085W885"/>
<dbReference type="Proteomes" id="UP000028725">
    <property type="component" value="Unassembled WGS sequence"/>
</dbReference>
<accession>A0A085W885</accession>
<sequence>MFIRWLLVGTLVLGAVGQLRCTPTAEAAQESTSSTLDTEKKGDEPTGGQFCGGFAAIPCPEGLLCVDDPKDSCDPTRGGADCGGICVKPDDQEKPKCDHKDPNRRYVSRDPNQCAAIRFICNEGETAFFDDCGCGCELTPAP</sequence>
<dbReference type="OrthoDB" id="8562597at2"/>
<dbReference type="PATRIC" id="fig|394096.3.peg.6642"/>
<dbReference type="STRING" id="394096.DB31_2310"/>